<dbReference type="Gene3D" id="1.25.40.10">
    <property type="entry name" value="Tetratricopeptide repeat domain"/>
    <property type="match status" value="2"/>
</dbReference>
<accession>A0A5N3P3Z4</accession>
<sequence length="740" mass="80526">MRRSACSKGFCLRTSSGPKLTAFSPRSRKMRQRLAHPRAWSPTSGTIVPLIAGRFTRWTCMPDRLRHSRKSVLALMAVAALVGPVGDARAQAAEELPLTGSAYESASQAYEAFSRGDYAAAVTKARDAIRQRPDVNRLRRLLVEALAASGDLEEADRTASGFIEAGIQDPELVQQRDRVRERISQRAIAAGRPGQQQAVSDRSFQAADSAYKAYARKDYATAIEQARKAVELDPDRRDYRLLLINTLSAGKRPEEAERVATAALADHPGDGEILAQRGYIRVTLRQHAAAADDFAAALQARRSPVRNTRALRLALADASLTAKQPQRALDALKGLRGERSYAVAARAGFALLALSRREEALDAFRNAATYGATAQEKATVTSAEIGLLVDLNRKDEARRRFAEAQSVLSPLAALDLAYLANRVGDDRTADEHFSRARAAGQLKGLGYVDAAYAAKRLYKNDSAAELLKAAIDEAASGRLAIEPQYLFGLRREVGELERTWGAYASLLYGAVGVMPSVPFAPVPTAGNVLQAGSEIYWRPPGIGYRNGAIVEVFGRVFQTLSDETDGPTGISTAQGSVGARWKPFSSFNLVLEASRLFPIGEYARTDGLLRAAFSDGRGTDLRVDVSDWWTWQVYGDLGYYVEEKQTVGAFEARVGRSFRMDGISNRLVLTPFLSVGGGYDSLLDTPEAVGAGAGLNLRYWFRESKHTAPMSFIDINVQYRAKLAGDDRAQGAFAGITLSY</sequence>
<dbReference type="AlphaFoldDB" id="A0A5N3P3Z4"/>
<name>A0A5N3P3Z4_9HYPH</name>
<keyword evidence="3" id="KW-1185">Reference proteome</keyword>
<comment type="caution">
    <text evidence="2">The sequence shown here is derived from an EMBL/GenBank/DDBJ whole genome shotgun (WGS) entry which is preliminary data.</text>
</comment>
<proteinExistence type="predicted"/>
<dbReference type="SUPFAM" id="SSF48452">
    <property type="entry name" value="TPR-like"/>
    <property type="match status" value="1"/>
</dbReference>
<evidence type="ECO:0000313" key="2">
    <source>
        <dbReference type="EMBL" id="KAB0264455.1"/>
    </source>
</evidence>
<dbReference type="InterPro" id="IPR011990">
    <property type="entry name" value="TPR-like_helical_dom_sf"/>
</dbReference>
<dbReference type="Proteomes" id="UP000325684">
    <property type="component" value="Unassembled WGS sequence"/>
</dbReference>
<dbReference type="Pfam" id="PF14559">
    <property type="entry name" value="TPR_19"/>
    <property type="match status" value="1"/>
</dbReference>
<dbReference type="InterPro" id="IPR025137">
    <property type="entry name" value="NfrA_C"/>
</dbReference>
<dbReference type="Pfam" id="PF13283">
    <property type="entry name" value="NfrA_C"/>
    <property type="match status" value="1"/>
</dbReference>
<evidence type="ECO:0000259" key="1">
    <source>
        <dbReference type="Pfam" id="PF13283"/>
    </source>
</evidence>
<evidence type="ECO:0000313" key="3">
    <source>
        <dbReference type="Proteomes" id="UP000325684"/>
    </source>
</evidence>
<feature type="domain" description="Bacteriophage N4 adsorption protein A C-terminal" evidence="1">
    <location>
        <begin position="566"/>
        <end position="735"/>
    </location>
</feature>
<dbReference type="OrthoDB" id="7399085at2"/>
<dbReference type="EMBL" id="VCMV01000071">
    <property type="protein sequence ID" value="KAB0264455.1"/>
    <property type="molecule type" value="Genomic_DNA"/>
</dbReference>
<organism evidence="2 3">
    <name type="scientific">Microvirga brassicacearum</name>
    <dbReference type="NCBI Taxonomy" id="2580413"/>
    <lineage>
        <taxon>Bacteria</taxon>
        <taxon>Pseudomonadati</taxon>
        <taxon>Pseudomonadota</taxon>
        <taxon>Alphaproteobacteria</taxon>
        <taxon>Hyphomicrobiales</taxon>
        <taxon>Methylobacteriaceae</taxon>
        <taxon>Microvirga</taxon>
    </lineage>
</organism>
<gene>
    <name evidence="2" type="ORF">FEZ63_22740</name>
</gene>
<protein>
    <submittedName>
        <fullName evidence="2">Tetratricopeptide repeat protein</fullName>
    </submittedName>
</protein>
<reference evidence="2 3" key="1">
    <citation type="journal article" date="2019" name="Microorganisms">
        <title>Genome Insights into the Novel Species Microvirga brassicacearum, a Rapeseed Endophyte with Biotechnological Potential.</title>
        <authorList>
            <person name="Jimenez-Gomez A."/>
            <person name="Saati-Santamaria Z."/>
            <person name="Igual J.M."/>
            <person name="Rivas R."/>
            <person name="Mateos P.F."/>
            <person name="Garcia-Fraile P."/>
        </authorList>
    </citation>
    <scope>NUCLEOTIDE SEQUENCE [LARGE SCALE GENOMIC DNA]</scope>
    <source>
        <strain evidence="2 3">CDVBN77</strain>
    </source>
</reference>